<feature type="transmembrane region" description="Helical" evidence="7">
    <location>
        <begin position="225"/>
        <end position="244"/>
    </location>
</feature>
<feature type="transmembrane region" description="Helical" evidence="7">
    <location>
        <begin position="94"/>
        <end position="113"/>
    </location>
</feature>
<feature type="transmembrane region" description="Helical" evidence="7">
    <location>
        <begin position="175"/>
        <end position="200"/>
    </location>
</feature>
<evidence type="ECO:0000313" key="9">
    <source>
        <dbReference type="EMBL" id="RDJ28283.1"/>
    </source>
</evidence>
<keyword evidence="2 7" id="KW-0813">Transport</keyword>
<dbReference type="Proteomes" id="UP000255207">
    <property type="component" value="Unassembled WGS sequence"/>
</dbReference>
<comment type="caution">
    <text evidence="9">The sequence shown here is derived from an EMBL/GenBank/DDBJ whole genome shotgun (WGS) entry which is preliminary data.</text>
</comment>
<evidence type="ECO:0000256" key="6">
    <source>
        <dbReference type="ARBA" id="ARBA00023136"/>
    </source>
</evidence>
<dbReference type="EMBL" id="QQTP01000002">
    <property type="protein sequence ID" value="RDJ28283.1"/>
    <property type="molecule type" value="Genomic_DNA"/>
</dbReference>
<keyword evidence="3" id="KW-1003">Cell membrane</keyword>
<name>A0A370LAF0_9HYPH</name>
<protein>
    <submittedName>
        <fullName evidence="9">Sugar ABC transporter permease</fullName>
    </submittedName>
</protein>
<gene>
    <name evidence="9" type="ORF">DWE98_06795</name>
</gene>
<reference evidence="10" key="1">
    <citation type="submission" date="2018-07" db="EMBL/GenBank/DDBJ databases">
        <authorList>
            <person name="Safronova V.I."/>
            <person name="Chirak E.R."/>
            <person name="Sazanova A.L."/>
        </authorList>
    </citation>
    <scope>NUCLEOTIDE SEQUENCE [LARGE SCALE GENOMIC DNA]</scope>
    <source>
        <strain evidence="10">RCAM04685</strain>
    </source>
</reference>
<feature type="transmembrane region" description="Helical" evidence="7">
    <location>
        <begin position="280"/>
        <end position="302"/>
    </location>
</feature>
<evidence type="ECO:0000256" key="7">
    <source>
        <dbReference type="RuleBase" id="RU363032"/>
    </source>
</evidence>
<feature type="domain" description="ABC transmembrane type-1" evidence="8">
    <location>
        <begin position="88"/>
        <end position="301"/>
    </location>
</feature>
<keyword evidence="4 7" id="KW-0812">Transmembrane</keyword>
<dbReference type="GO" id="GO:0005886">
    <property type="term" value="C:plasma membrane"/>
    <property type="evidence" value="ECO:0007669"/>
    <property type="project" value="UniProtKB-SubCell"/>
</dbReference>
<evidence type="ECO:0000256" key="2">
    <source>
        <dbReference type="ARBA" id="ARBA00022448"/>
    </source>
</evidence>
<dbReference type="PROSITE" id="PS50928">
    <property type="entry name" value="ABC_TM1"/>
    <property type="match status" value="1"/>
</dbReference>
<sequence>MPGMTTDIADTGTPAAIRTKRRKRLDLLPYALIAPIGLLLAAITVYPTIQAIYLSMTDASLLRLARAKFVGLLNFTRMMGDQVFLDGLWRTLRWDFAVVSLELCIALPIALFLNMNFRGRGFVRAAMMVPYITPPAVVGLLFLFMFDGNFGVVNDLLVRFGVLDRGIAWMSDPVASFWIVVSAMVWYGTPLMALILLAALQTIPAELYEAAEVDGASRWSQFRSITIPHILPSILFLVLLRMIWMSNHIDMIFVMTAGGPGFTNHTEAIYSFSLTNQFQIGYASAIAVVLAGILMVFSALYVRHLARTVLAQTS</sequence>
<dbReference type="PANTHER" id="PTHR43005:SF1">
    <property type="entry name" value="SPERMIDINE_PUTRESCINE TRANSPORT SYSTEM PERMEASE PROTEIN"/>
    <property type="match status" value="1"/>
</dbReference>
<dbReference type="OrthoDB" id="7375219at2"/>
<dbReference type="InterPro" id="IPR000515">
    <property type="entry name" value="MetI-like"/>
</dbReference>
<organism evidence="9 10">
    <name type="scientific">Bosea caraganae</name>
    <dbReference type="NCBI Taxonomy" id="2763117"/>
    <lineage>
        <taxon>Bacteria</taxon>
        <taxon>Pseudomonadati</taxon>
        <taxon>Pseudomonadota</taxon>
        <taxon>Alphaproteobacteria</taxon>
        <taxon>Hyphomicrobiales</taxon>
        <taxon>Boseaceae</taxon>
        <taxon>Bosea</taxon>
    </lineage>
</organism>
<dbReference type="SUPFAM" id="SSF161098">
    <property type="entry name" value="MetI-like"/>
    <property type="match status" value="1"/>
</dbReference>
<feature type="transmembrane region" description="Helical" evidence="7">
    <location>
        <begin position="125"/>
        <end position="146"/>
    </location>
</feature>
<dbReference type="GO" id="GO:0055085">
    <property type="term" value="P:transmembrane transport"/>
    <property type="evidence" value="ECO:0007669"/>
    <property type="project" value="InterPro"/>
</dbReference>
<feature type="transmembrane region" description="Helical" evidence="7">
    <location>
        <begin position="27"/>
        <end position="49"/>
    </location>
</feature>
<comment type="similarity">
    <text evidence="7">Belongs to the binding-protein-dependent transport system permease family.</text>
</comment>
<evidence type="ECO:0000256" key="5">
    <source>
        <dbReference type="ARBA" id="ARBA00022989"/>
    </source>
</evidence>
<keyword evidence="10" id="KW-1185">Reference proteome</keyword>
<evidence type="ECO:0000256" key="3">
    <source>
        <dbReference type="ARBA" id="ARBA00022475"/>
    </source>
</evidence>
<dbReference type="Gene3D" id="1.10.3720.10">
    <property type="entry name" value="MetI-like"/>
    <property type="match status" value="1"/>
</dbReference>
<comment type="subcellular location">
    <subcellularLocation>
        <location evidence="1 7">Cell membrane</location>
        <topology evidence="1 7">Multi-pass membrane protein</topology>
    </subcellularLocation>
</comment>
<dbReference type="PANTHER" id="PTHR43005">
    <property type="entry name" value="BLR7065 PROTEIN"/>
    <property type="match status" value="1"/>
</dbReference>
<keyword evidence="5 7" id="KW-1133">Transmembrane helix</keyword>
<evidence type="ECO:0000259" key="8">
    <source>
        <dbReference type="PROSITE" id="PS50928"/>
    </source>
</evidence>
<evidence type="ECO:0000313" key="10">
    <source>
        <dbReference type="Proteomes" id="UP000255207"/>
    </source>
</evidence>
<dbReference type="InterPro" id="IPR035906">
    <property type="entry name" value="MetI-like_sf"/>
</dbReference>
<keyword evidence="6 7" id="KW-0472">Membrane</keyword>
<accession>A0A370LAF0</accession>
<dbReference type="Pfam" id="PF00528">
    <property type="entry name" value="BPD_transp_1"/>
    <property type="match status" value="1"/>
</dbReference>
<dbReference type="CDD" id="cd06261">
    <property type="entry name" value="TM_PBP2"/>
    <property type="match status" value="1"/>
</dbReference>
<proteinExistence type="inferred from homology"/>
<evidence type="ECO:0000256" key="1">
    <source>
        <dbReference type="ARBA" id="ARBA00004651"/>
    </source>
</evidence>
<dbReference type="AlphaFoldDB" id="A0A370LAF0"/>
<evidence type="ECO:0000256" key="4">
    <source>
        <dbReference type="ARBA" id="ARBA00022692"/>
    </source>
</evidence>